<feature type="non-terminal residue" evidence="1">
    <location>
        <position position="1"/>
    </location>
</feature>
<dbReference type="OrthoDB" id="1709243at2759"/>
<dbReference type="Proteomes" id="UP000257109">
    <property type="component" value="Unassembled WGS sequence"/>
</dbReference>
<organism evidence="1 2">
    <name type="scientific">Mucuna pruriens</name>
    <name type="common">Velvet bean</name>
    <name type="synonym">Dolichos pruriens</name>
    <dbReference type="NCBI Taxonomy" id="157652"/>
    <lineage>
        <taxon>Eukaryota</taxon>
        <taxon>Viridiplantae</taxon>
        <taxon>Streptophyta</taxon>
        <taxon>Embryophyta</taxon>
        <taxon>Tracheophyta</taxon>
        <taxon>Spermatophyta</taxon>
        <taxon>Magnoliopsida</taxon>
        <taxon>eudicotyledons</taxon>
        <taxon>Gunneridae</taxon>
        <taxon>Pentapetalae</taxon>
        <taxon>rosids</taxon>
        <taxon>fabids</taxon>
        <taxon>Fabales</taxon>
        <taxon>Fabaceae</taxon>
        <taxon>Papilionoideae</taxon>
        <taxon>50 kb inversion clade</taxon>
        <taxon>NPAAA clade</taxon>
        <taxon>indigoferoid/millettioid clade</taxon>
        <taxon>Phaseoleae</taxon>
        <taxon>Mucuna</taxon>
    </lineage>
</organism>
<keyword evidence="2" id="KW-1185">Reference proteome</keyword>
<sequence>MGSGNTLARHCMNTRRGSTSFVPHLLIQYFYEGLMMMDRSMIDTISGGALMDKTLIVARYLISNMASKMQ</sequence>
<evidence type="ECO:0000313" key="2">
    <source>
        <dbReference type="Proteomes" id="UP000257109"/>
    </source>
</evidence>
<reference evidence="1" key="1">
    <citation type="submission" date="2018-05" db="EMBL/GenBank/DDBJ databases">
        <title>Draft genome of Mucuna pruriens seed.</title>
        <authorList>
            <person name="Nnadi N.E."/>
            <person name="Vos R."/>
            <person name="Hasami M.H."/>
            <person name="Devisetty U.K."/>
            <person name="Aguiy J.C."/>
        </authorList>
    </citation>
    <scope>NUCLEOTIDE SEQUENCE [LARGE SCALE GENOMIC DNA]</scope>
    <source>
        <strain evidence="1">JCA_2017</strain>
    </source>
</reference>
<dbReference type="AlphaFoldDB" id="A0A371HJD4"/>
<gene>
    <name evidence="1" type="ORF">CR513_13612</name>
</gene>
<protein>
    <submittedName>
        <fullName evidence="1">Uncharacterized protein</fullName>
    </submittedName>
</protein>
<evidence type="ECO:0000313" key="1">
    <source>
        <dbReference type="EMBL" id="RDY02889.1"/>
    </source>
</evidence>
<dbReference type="EMBL" id="QJKJ01002439">
    <property type="protein sequence ID" value="RDY02889.1"/>
    <property type="molecule type" value="Genomic_DNA"/>
</dbReference>
<comment type="caution">
    <text evidence="1">The sequence shown here is derived from an EMBL/GenBank/DDBJ whole genome shotgun (WGS) entry which is preliminary data.</text>
</comment>
<proteinExistence type="predicted"/>
<name>A0A371HJD4_MUCPR</name>
<accession>A0A371HJD4</accession>